<sequence length="377" mass="38011">MLSRVYDAYGQSSAPARARTSYTGELAESGSGWYLLGTRPYNPTLRRFLAPDAASPFGEGGINRYAYCGGDPVTRIDPDGDSWMDWALTAITIGASAVTTVITAGAAAATLMPAAMAATTALSAGSGAAAAASSSLAVALATPGIAVATSVASANAVSLVSQVGSVAASAAGNRAATEVLGMLDFAVSLGMSVAVAGMSLKPMPRVAGVSAPRRASAATPTESFRTSSRPAGNNAIAADGSRLSTGHTEVVMNSANLSQADLGGLAGDARQDGAAALAVYVGSPVPRSGPRTLRADDRTRRAPRTYRAAEAARLGQSAGLDVTVNDATQTSSDKLRRELSWKDAYVVPLVSTLDASTVTGLGIEVTSSRHVSVRAGI</sequence>
<evidence type="ECO:0000313" key="3">
    <source>
        <dbReference type="Proteomes" id="UP001429601"/>
    </source>
</evidence>
<keyword evidence="3" id="KW-1185">Reference proteome</keyword>
<dbReference type="EMBL" id="JAAQQR010000001">
    <property type="protein sequence ID" value="NID03913.1"/>
    <property type="molecule type" value="Genomic_DNA"/>
</dbReference>
<dbReference type="PANTHER" id="PTHR32305:SF15">
    <property type="entry name" value="PROTEIN RHSA-RELATED"/>
    <property type="match status" value="1"/>
</dbReference>
<feature type="region of interest" description="Disordered" evidence="1">
    <location>
        <begin position="209"/>
        <end position="239"/>
    </location>
</feature>
<evidence type="ECO:0000256" key="1">
    <source>
        <dbReference type="SAM" id="MobiDB-lite"/>
    </source>
</evidence>
<comment type="caution">
    <text evidence="2">The sequence shown here is derived from an EMBL/GenBank/DDBJ whole genome shotgun (WGS) entry which is preliminary data.</text>
</comment>
<proteinExistence type="predicted"/>
<dbReference type="RefSeq" id="WP_167123017.1">
    <property type="nucleotide sequence ID" value="NZ_JAAQQR010000001.1"/>
</dbReference>
<dbReference type="PANTHER" id="PTHR32305">
    <property type="match status" value="1"/>
</dbReference>
<organism evidence="2 3">
    <name type="scientific">Luteibacter jiangsuensis</name>
    <dbReference type="NCBI Taxonomy" id="637577"/>
    <lineage>
        <taxon>Bacteria</taxon>
        <taxon>Pseudomonadati</taxon>
        <taxon>Pseudomonadota</taxon>
        <taxon>Gammaproteobacteria</taxon>
        <taxon>Lysobacterales</taxon>
        <taxon>Rhodanobacteraceae</taxon>
        <taxon>Luteibacter</taxon>
    </lineage>
</organism>
<evidence type="ECO:0000313" key="2">
    <source>
        <dbReference type="EMBL" id="NID03913.1"/>
    </source>
</evidence>
<dbReference type="InterPro" id="IPR050708">
    <property type="entry name" value="T6SS_VgrG/RHS"/>
</dbReference>
<dbReference type="NCBIfam" id="TIGR03696">
    <property type="entry name" value="Rhs_assc_core"/>
    <property type="match status" value="1"/>
</dbReference>
<accession>A0ABX0Q3X7</accession>
<name>A0ABX0Q3X7_9GAMM</name>
<dbReference type="InterPro" id="IPR022385">
    <property type="entry name" value="Rhs_assc_core"/>
</dbReference>
<dbReference type="Gene3D" id="2.180.10.10">
    <property type="entry name" value="RHS repeat-associated core"/>
    <property type="match status" value="1"/>
</dbReference>
<reference evidence="2 3" key="1">
    <citation type="journal article" date="2011" name="Curr. Microbiol.">
        <title>Luteibacter jiangsuensis sp. nov.: a methamidophos-degrading bacterium isolated from a methamidophos-manufacturing factory.</title>
        <authorList>
            <person name="Wang L."/>
            <person name="Wang G.L."/>
            <person name="Li S.P."/>
            <person name="Jiang J.D."/>
        </authorList>
    </citation>
    <scope>NUCLEOTIDE SEQUENCE [LARGE SCALE GENOMIC DNA]</scope>
    <source>
        <strain evidence="2 3">CGMCC 1.10133</strain>
    </source>
</reference>
<feature type="compositionally biased region" description="Polar residues" evidence="1">
    <location>
        <begin position="218"/>
        <end position="231"/>
    </location>
</feature>
<dbReference type="Proteomes" id="UP001429601">
    <property type="component" value="Unassembled WGS sequence"/>
</dbReference>
<protein>
    <submittedName>
        <fullName evidence="2">RHS repeat-associated core domain-containing protein</fullName>
    </submittedName>
</protein>
<gene>
    <name evidence="2" type="ORF">HBF26_03385</name>
</gene>